<dbReference type="Pfam" id="PF00916">
    <property type="entry name" value="Sulfate_transp"/>
    <property type="match status" value="1"/>
</dbReference>
<dbReference type="PROSITE" id="PS50801">
    <property type="entry name" value="STAS"/>
    <property type="match status" value="1"/>
</dbReference>
<dbReference type="Gene3D" id="3.30.750.24">
    <property type="entry name" value="STAS domain"/>
    <property type="match status" value="1"/>
</dbReference>
<dbReference type="KEGG" id="mros:EHO51_03815"/>
<reference evidence="7 8" key="1">
    <citation type="submission" date="2018-11" db="EMBL/GenBank/DDBJ databases">
        <title>Genome squencing of methanotrophic bacteria isolated from alkaline groundwater in Korea.</title>
        <authorList>
            <person name="Nguyen L.N."/>
        </authorList>
    </citation>
    <scope>NUCLEOTIDE SEQUENCE [LARGE SCALE GENOMIC DNA]</scope>
    <source>
        <strain evidence="7 8">GW6</strain>
    </source>
</reference>
<feature type="transmembrane region" description="Helical" evidence="5">
    <location>
        <begin position="256"/>
        <end position="279"/>
    </location>
</feature>
<dbReference type="InterPro" id="IPR036513">
    <property type="entry name" value="STAS_dom_sf"/>
</dbReference>
<sequence length="521" mass="54899">MSVELDVAPSRLSTIKDDVFASVVVLLVALPLSMGLALVAGFPFENAAAVGLISGVIGGIVVGMLSGCPLQVSGAANGAAVMAAVFIKDLGFEVFGLIVILSGLIQIAAGALRFGPVFRAVAPALIQGMLAGIGLLIFASQFHVMVDDTPPGTGQEFGGVINLWSLPLAVWKGVTMEAHQSAALIGLLTVTVILSWRRWAPRWLSFLPAPLVGVGLATAAAAFFALDIKYVPAPDDLLAAVNLPTTHTLGRIGEGALWAAALSLAFVSSAESLLTATAVDAMQRRTPRTRYNRELVAQGVGNFLCGVLGVLPISGVIVRSSANVTAGGRTRLSTVLHGLWILLFITLAPDVLRIIPVASLAAVLVYAGINLINLSFARFLWGQDRIETGIYAATFATVVATDVLTGIAVGVGLAVARLLYRFSHLKIRREQINGMTVIHLEGAATFIRLPQLAAAFEALPRGARLHVHLNELTYIDHACLDLLASWDEQLRSDGGELVLDWDALHGLFRERARPTPTSVAA</sequence>
<dbReference type="EMBL" id="CP034086">
    <property type="protein sequence ID" value="AZG75930.1"/>
    <property type="molecule type" value="Genomic_DNA"/>
</dbReference>
<evidence type="ECO:0000256" key="3">
    <source>
        <dbReference type="ARBA" id="ARBA00022989"/>
    </source>
</evidence>
<name>A0A3G8M4G6_9HYPH</name>
<dbReference type="SUPFAM" id="SSF52091">
    <property type="entry name" value="SpoIIaa-like"/>
    <property type="match status" value="1"/>
</dbReference>
<evidence type="ECO:0000259" key="6">
    <source>
        <dbReference type="PROSITE" id="PS50801"/>
    </source>
</evidence>
<dbReference type="GO" id="GO:0055085">
    <property type="term" value="P:transmembrane transport"/>
    <property type="evidence" value="ECO:0007669"/>
    <property type="project" value="InterPro"/>
</dbReference>
<protein>
    <submittedName>
        <fullName evidence="7">SulP family inorganic anion transporter</fullName>
    </submittedName>
</protein>
<dbReference type="InterPro" id="IPR058548">
    <property type="entry name" value="MlaB-like_STAS"/>
</dbReference>
<dbReference type="PANTHER" id="PTHR11814">
    <property type="entry name" value="SULFATE TRANSPORTER"/>
    <property type="match status" value="1"/>
</dbReference>
<feature type="transmembrane region" description="Helical" evidence="5">
    <location>
        <begin position="393"/>
        <end position="420"/>
    </location>
</feature>
<accession>A0A3G8M4G6</accession>
<dbReference type="Proteomes" id="UP000273982">
    <property type="component" value="Chromosome"/>
</dbReference>
<dbReference type="GO" id="GO:0016020">
    <property type="term" value="C:membrane"/>
    <property type="evidence" value="ECO:0007669"/>
    <property type="project" value="UniProtKB-SubCell"/>
</dbReference>
<evidence type="ECO:0000256" key="2">
    <source>
        <dbReference type="ARBA" id="ARBA00022692"/>
    </source>
</evidence>
<dbReference type="Pfam" id="PF13466">
    <property type="entry name" value="STAS_2"/>
    <property type="match status" value="1"/>
</dbReference>
<gene>
    <name evidence="7" type="ORF">EHO51_03815</name>
</gene>
<dbReference type="InterPro" id="IPR002645">
    <property type="entry name" value="STAS_dom"/>
</dbReference>
<feature type="transmembrane region" description="Helical" evidence="5">
    <location>
        <begin position="330"/>
        <end position="348"/>
    </location>
</feature>
<feature type="domain" description="STAS" evidence="6">
    <location>
        <begin position="425"/>
        <end position="499"/>
    </location>
</feature>
<keyword evidence="3 5" id="KW-1133">Transmembrane helix</keyword>
<feature type="transmembrane region" description="Helical" evidence="5">
    <location>
        <begin position="360"/>
        <end position="381"/>
    </location>
</feature>
<comment type="subcellular location">
    <subcellularLocation>
        <location evidence="1">Membrane</location>
        <topology evidence="1">Multi-pass membrane protein</topology>
    </subcellularLocation>
</comment>
<organism evidence="7 8">
    <name type="scientific">Methylocystis rosea</name>
    <dbReference type="NCBI Taxonomy" id="173366"/>
    <lineage>
        <taxon>Bacteria</taxon>
        <taxon>Pseudomonadati</taxon>
        <taxon>Pseudomonadota</taxon>
        <taxon>Alphaproteobacteria</taxon>
        <taxon>Hyphomicrobiales</taxon>
        <taxon>Methylocystaceae</taxon>
        <taxon>Methylocystis</taxon>
    </lineage>
</organism>
<evidence type="ECO:0000313" key="8">
    <source>
        <dbReference type="Proteomes" id="UP000273982"/>
    </source>
</evidence>
<evidence type="ECO:0000256" key="4">
    <source>
        <dbReference type="ARBA" id="ARBA00023136"/>
    </source>
</evidence>
<feature type="transmembrane region" description="Helical" evidence="5">
    <location>
        <begin position="300"/>
        <end position="318"/>
    </location>
</feature>
<keyword evidence="2 5" id="KW-0812">Transmembrane</keyword>
<feature type="transmembrane region" description="Helical" evidence="5">
    <location>
        <begin position="92"/>
        <end position="112"/>
    </location>
</feature>
<evidence type="ECO:0000313" key="7">
    <source>
        <dbReference type="EMBL" id="AZG75930.1"/>
    </source>
</evidence>
<evidence type="ECO:0000256" key="1">
    <source>
        <dbReference type="ARBA" id="ARBA00004141"/>
    </source>
</evidence>
<keyword evidence="4 5" id="KW-0472">Membrane</keyword>
<proteinExistence type="predicted"/>
<feature type="transmembrane region" description="Helical" evidence="5">
    <location>
        <begin position="203"/>
        <end position="226"/>
    </location>
</feature>
<feature type="transmembrane region" description="Helical" evidence="5">
    <location>
        <begin position="124"/>
        <end position="144"/>
    </location>
</feature>
<dbReference type="InterPro" id="IPR011547">
    <property type="entry name" value="SLC26A/SulP_dom"/>
</dbReference>
<evidence type="ECO:0000256" key="5">
    <source>
        <dbReference type="SAM" id="Phobius"/>
    </source>
</evidence>
<dbReference type="RefSeq" id="WP_124737775.1">
    <property type="nucleotide sequence ID" value="NZ_CP034086.1"/>
</dbReference>
<dbReference type="CDD" id="cd07043">
    <property type="entry name" value="STAS_anti-anti-sigma_factors"/>
    <property type="match status" value="1"/>
</dbReference>
<feature type="transmembrane region" description="Helical" evidence="5">
    <location>
        <begin position="20"/>
        <end position="42"/>
    </location>
</feature>
<dbReference type="InterPro" id="IPR001902">
    <property type="entry name" value="SLC26A/SulP_fam"/>
</dbReference>
<feature type="transmembrane region" description="Helical" evidence="5">
    <location>
        <begin position="178"/>
        <end position="196"/>
    </location>
</feature>
<feature type="transmembrane region" description="Helical" evidence="5">
    <location>
        <begin position="49"/>
        <end position="72"/>
    </location>
</feature>
<dbReference type="AlphaFoldDB" id="A0A3G8M4G6"/>